<dbReference type="Proteomes" id="UP001189429">
    <property type="component" value="Unassembled WGS sequence"/>
</dbReference>
<keyword evidence="1" id="KW-0472">Membrane</keyword>
<evidence type="ECO:0000313" key="3">
    <source>
        <dbReference type="Proteomes" id="UP001189429"/>
    </source>
</evidence>
<evidence type="ECO:0000256" key="1">
    <source>
        <dbReference type="SAM" id="Phobius"/>
    </source>
</evidence>
<sequence length="134" mass="14291">SFAVPPTPVVLAPFLGMPFAMPPAFPALVLATRRASRATAPRSLALPVVPPPRALALESLLMAFTEGLAGSVGAPFDALMKPPKIEHAVIGGMWRLVVMLRHMFQTWAIADRQQGEAQLANMAAELEQARLAAK</sequence>
<reference evidence="2" key="1">
    <citation type="submission" date="2023-10" db="EMBL/GenBank/DDBJ databases">
        <authorList>
            <person name="Chen Y."/>
            <person name="Shah S."/>
            <person name="Dougan E. K."/>
            <person name="Thang M."/>
            <person name="Chan C."/>
        </authorList>
    </citation>
    <scope>NUCLEOTIDE SEQUENCE [LARGE SCALE GENOMIC DNA]</scope>
</reference>
<organism evidence="2 3">
    <name type="scientific">Prorocentrum cordatum</name>
    <dbReference type="NCBI Taxonomy" id="2364126"/>
    <lineage>
        <taxon>Eukaryota</taxon>
        <taxon>Sar</taxon>
        <taxon>Alveolata</taxon>
        <taxon>Dinophyceae</taxon>
        <taxon>Prorocentrales</taxon>
        <taxon>Prorocentraceae</taxon>
        <taxon>Prorocentrum</taxon>
    </lineage>
</organism>
<protein>
    <submittedName>
        <fullName evidence="2">Uncharacterized protein</fullName>
    </submittedName>
</protein>
<accession>A0ABN9QX12</accession>
<dbReference type="EMBL" id="CAUYUJ010004760">
    <property type="protein sequence ID" value="CAK0810884.1"/>
    <property type="molecule type" value="Genomic_DNA"/>
</dbReference>
<keyword evidence="3" id="KW-1185">Reference proteome</keyword>
<evidence type="ECO:0000313" key="2">
    <source>
        <dbReference type="EMBL" id="CAK0810884.1"/>
    </source>
</evidence>
<proteinExistence type="predicted"/>
<name>A0ABN9QX12_9DINO</name>
<feature type="non-terminal residue" evidence="2">
    <location>
        <position position="1"/>
    </location>
</feature>
<comment type="caution">
    <text evidence="2">The sequence shown here is derived from an EMBL/GenBank/DDBJ whole genome shotgun (WGS) entry which is preliminary data.</text>
</comment>
<keyword evidence="1" id="KW-0812">Transmembrane</keyword>
<keyword evidence="1" id="KW-1133">Transmembrane helix</keyword>
<feature type="transmembrane region" description="Helical" evidence="1">
    <location>
        <begin position="12"/>
        <end position="32"/>
    </location>
</feature>
<feature type="non-terminal residue" evidence="2">
    <location>
        <position position="134"/>
    </location>
</feature>
<gene>
    <name evidence="2" type="ORF">PCOR1329_LOCUS15672</name>
</gene>